<protein>
    <submittedName>
        <fullName evidence="2">Uncharacterized protein</fullName>
    </submittedName>
</protein>
<feature type="compositionally biased region" description="Basic and acidic residues" evidence="1">
    <location>
        <begin position="91"/>
        <end position="101"/>
    </location>
</feature>
<organism evidence="2 3">
    <name type="scientific">Candidatus Intestinimonas pullistercoris</name>
    <dbReference type="NCBI Taxonomy" id="2838623"/>
    <lineage>
        <taxon>Bacteria</taxon>
        <taxon>Bacillati</taxon>
        <taxon>Bacillota</taxon>
        <taxon>Clostridia</taxon>
        <taxon>Eubacteriales</taxon>
        <taxon>Intestinimonas</taxon>
    </lineage>
</organism>
<proteinExistence type="predicted"/>
<evidence type="ECO:0000256" key="1">
    <source>
        <dbReference type="SAM" id="MobiDB-lite"/>
    </source>
</evidence>
<gene>
    <name evidence="2" type="ORF">H9701_07160</name>
</gene>
<reference evidence="2" key="2">
    <citation type="submission" date="2021-04" db="EMBL/GenBank/DDBJ databases">
        <authorList>
            <person name="Gilroy R."/>
        </authorList>
    </citation>
    <scope>NUCLEOTIDE SEQUENCE</scope>
    <source>
        <strain evidence="2">CHK186-1790</strain>
    </source>
</reference>
<sequence>MVKVAVASSLAPADTLMFRELPSVVAVIPFASPDTLQLSAFKFESLRESGKTLFSPGLSVTEGSTFTVTLSSASAVGSIPATRQRHRRTDKRRDSGFRFMI</sequence>
<reference evidence="2" key="1">
    <citation type="journal article" date="2021" name="PeerJ">
        <title>Extensive microbial diversity within the chicken gut microbiome revealed by metagenomics and culture.</title>
        <authorList>
            <person name="Gilroy R."/>
            <person name="Ravi A."/>
            <person name="Getino M."/>
            <person name="Pursley I."/>
            <person name="Horton D.L."/>
            <person name="Alikhan N.F."/>
            <person name="Baker D."/>
            <person name="Gharbi K."/>
            <person name="Hall N."/>
            <person name="Watson M."/>
            <person name="Adriaenssens E.M."/>
            <person name="Foster-Nyarko E."/>
            <person name="Jarju S."/>
            <person name="Secka A."/>
            <person name="Antonio M."/>
            <person name="Oren A."/>
            <person name="Chaudhuri R.R."/>
            <person name="La Ragione R."/>
            <person name="Hildebrand F."/>
            <person name="Pallen M.J."/>
        </authorList>
    </citation>
    <scope>NUCLEOTIDE SEQUENCE</scope>
    <source>
        <strain evidence="2">CHK186-1790</strain>
    </source>
</reference>
<name>A0A9D2P0S1_9FIRM</name>
<accession>A0A9D2P0S1</accession>
<comment type="caution">
    <text evidence="2">The sequence shown here is derived from an EMBL/GenBank/DDBJ whole genome shotgun (WGS) entry which is preliminary data.</text>
</comment>
<dbReference type="Proteomes" id="UP000823882">
    <property type="component" value="Unassembled WGS sequence"/>
</dbReference>
<evidence type="ECO:0000313" key="3">
    <source>
        <dbReference type="Proteomes" id="UP000823882"/>
    </source>
</evidence>
<dbReference type="AlphaFoldDB" id="A0A9D2P0S1"/>
<feature type="region of interest" description="Disordered" evidence="1">
    <location>
        <begin position="79"/>
        <end position="101"/>
    </location>
</feature>
<feature type="non-terminal residue" evidence="2">
    <location>
        <position position="101"/>
    </location>
</feature>
<dbReference type="EMBL" id="DWWJ01000124">
    <property type="protein sequence ID" value="HJC41314.1"/>
    <property type="molecule type" value="Genomic_DNA"/>
</dbReference>
<evidence type="ECO:0000313" key="2">
    <source>
        <dbReference type="EMBL" id="HJC41314.1"/>
    </source>
</evidence>